<dbReference type="PANTHER" id="PTHR42791:SF1">
    <property type="entry name" value="N-ACETYLTRANSFERASE DOMAIN-CONTAINING PROTEIN"/>
    <property type="match status" value="1"/>
</dbReference>
<dbReference type="STRING" id="2656787.A0A370TNE6"/>
<organism evidence="2 3">
    <name type="scientific">Venustampulla echinocandica</name>
    <dbReference type="NCBI Taxonomy" id="2656787"/>
    <lineage>
        <taxon>Eukaryota</taxon>
        <taxon>Fungi</taxon>
        <taxon>Dikarya</taxon>
        <taxon>Ascomycota</taxon>
        <taxon>Pezizomycotina</taxon>
        <taxon>Leotiomycetes</taxon>
        <taxon>Helotiales</taxon>
        <taxon>Pleuroascaceae</taxon>
        <taxon>Venustampulla</taxon>
    </lineage>
</organism>
<accession>A0A370TNE6</accession>
<gene>
    <name evidence="2" type="ORF">BP5553_04475</name>
</gene>
<name>A0A370TNE6_9HELO</name>
<sequence>MTLTISPATPDDIPGIVDVWYKVFRAPILLEAFPDTPAVKAWLAESFKRCMVEESRRTRFMVVTDDDSGRKVVSFTRWVNKQGGKDGISHWSSRWGKELGEGMDYDFVDQKFFGPMAKQQEAIMGEKQHLVLEVLGTDPSYHRQGAASKMLQWGREEADRDRLEMYVSASSQGQPLYERFGFAVCKEQLSKETSAAPMMRRIGGVKIGE</sequence>
<dbReference type="EMBL" id="NPIC01000003">
    <property type="protein sequence ID" value="RDL37042.1"/>
    <property type="molecule type" value="Genomic_DNA"/>
</dbReference>
<dbReference type="PROSITE" id="PS51186">
    <property type="entry name" value="GNAT"/>
    <property type="match status" value="1"/>
</dbReference>
<reference evidence="2 3" key="1">
    <citation type="journal article" date="2018" name="IMA Fungus">
        <title>IMA Genome-F 9: Draft genome sequence of Annulohypoxylon stygium, Aspergillus mulundensis, Berkeleyomyces basicola (syn. Thielaviopsis basicola), Ceratocystis smalleyi, two Cercospora beticola strains, Coleophoma cylindrospora, Fusarium fracticaudum, Phialophora cf. hyalina, and Morchella septimelata.</title>
        <authorList>
            <person name="Wingfield B.D."/>
            <person name="Bills G.F."/>
            <person name="Dong Y."/>
            <person name="Huang W."/>
            <person name="Nel W.J."/>
            <person name="Swalarsk-Parry B.S."/>
            <person name="Vaghefi N."/>
            <person name="Wilken P.M."/>
            <person name="An Z."/>
            <person name="de Beer Z.W."/>
            <person name="De Vos L."/>
            <person name="Chen L."/>
            <person name="Duong T.A."/>
            <person name="Gao Y."/>
            <person name="Hammerbacher A."/>
            <person name="Kikkert J.R."/>
            <person name="Li Y."/>
            <person name="Li H."/>
            <person name="Li K."/>
            <person name="Li Q."/>
            <person name="Liu X."/>
            <person name="Ma X."/>
            <person name="Naidoo K."/>
            <person name="Pethybridge S.J."/>
            <person name="Sun J."/>
            <person name="Steenkamp E.T."/>
            <person name="van der Nest M.A."/>
            <person name="van Wyk S."/>
            <person name="Wingfield M.J."/>
            <person name="Xiong C."/>
            <person name="Yue Q."/>
            <person name="Zhang X."/>
        </authorList>
    </citation>
    <scope>NUCLEOTIDE SEQUENCE [LARGE SCALE GENOMIC DNA]</scope>
    <source>
        <strain evidence="2 3">BP 5553</strain>
    </source>
</reference>
<dbReference type="InterPro" id="IPR000182">
    <property type="entry name" value="GNAT_dom"/>
</dbReference>
<dbReference type="InterPro" id="IPR052523">
    <property type="entry name" value="Trichothecene_AcTrans"/>
</dbReference>
<protein>
    <recommendedName>
        <fullName evidence="1">N-acetyltransferase domain-containing protein</fullName>
    </recommendedName>
</protein>
<evidence type="ECO:0000259" key="1">
    <source>
        <dbReference type="PROSITE" id="PS51186"/>
    </source>
</evidence>
<dbReference type="Pfam" id="PF13673">
    <property type="entry name" value="Acetyltransf_10"/>
    <property type="match status" value="1"/>
</dbReference>
<dbReference type="Gene3D" id="3.40.630.30">
    <property type="match status" value="1"/>
</dbReference>
<dbReference type="RefSeq" id="XP_031869698.1">
    <property type="nucleotide sequence ID" value="XM_032013098.1"/>
</dbReference>
<dbReference type="PANTHER" id="PTHR42791">
    <property type="entry name" value="GNAT FAMILY ACETYLTRANSFERASE"/>
    <property type="match status" value="1"/>
</dbReference>
<evidence type="ECO:0000313" key="3">
    <source>
        <dbReference type="Proteomes" id="UP000254866"/>
    </source>
</evidence>
<dbReference type="SUPFAM" id="SSF55729">
    <property type="entry name" value="Acyl-CoA N-acyltransferases (Nat)"/>
    <property type="match status" value="1"/>
</dbReference>
<dbReference type="OrthoDB" id="2115692at2759"/>
<keyword evidence="3" id="KW-1185">Reference proteome</keyword>
<dbReference type="GeneID" id="43597324"/>
<proteinExistence type="predicted"/>
<dbReference type="GO" id="GO:0016747">
    <property type="term" value="F:acyltransferase activity, transferring groups other than amino-acyl groups"/>
    <property type="evidence" value="ECO:0007669"/>
    <property type="project" value="InterPro"/>
</dbReference>
<comment type="caution">
    <text evidence="2">The sequence shown here is derived from an EMBL/GenBank/DDBJ whole genome shotgun (WGS) entry which is preliminary data.</text>
</comment>
<dbReference type="Proteomes" id="UP000254866">
    <property type="component" value="Unassembled WGS sequence"/>
</dbReference>
<feature type="domain" description="N-acetyltransferase" evidence="1">
    <location>
        <begin position="3"/>
        <end position="203"/>
    </location>
</feature>
<dbReference type="AlphaFoldDB" id="A0A370TNE6"/>
<dbReference type="InterPro" id="IPR016181">
    <property type="entry name" value="Acyl_CoA_acyltransferase"/>
</dbReference>
<evidence type="ECO:0000313" key="2">
    <source>
        <dbReference type="EMBL" id="RDL37042.1"/>
    </source>
</evidence>